<reference evidence="1" key="1">
    <citation type="submission" date="2023-11" db="EMBL/GenBank/DDBJ databases">
        <authorList>
            <person name="Poullet M."/>
        </authorList>
    </citation>
    <scope>NUCLEOTIDE SEQUENCE</scope>
    <source>
        <strain evidence="1">E1834</strain>
    </source>
</reference>
<organism evidence="1 2">
    <name type="scientific">Meloidogyne enterolobii</name>
    <name type="common">Root-knot nematode worm</name>
    <name type="synonym">Meloidogyne mayaguensis</name>
    <dbReference type="NCBI Taxonomy" id="390850"/>
    <lineage>
        <taxon>Eukaryota</taxon>
        <taxon>Metazoa</taxon>
        <taxon>Ecdysozoa</taxon>
        <taxon>Nematoda</taxon>
        <taxon>Chromadorea</taxon>
        <taxon>Rhabditida</taxon>
        <taxon>Tylenchina</taxon>
        <taxon>Tylenchomorpha</taxon>
        <taxon>Tylenchoidea</taxon>
        <taxon>Meloidogynidae</taxon>
        <taxon>Meloidogyninae</taxon>
        <taxon>Meloidogyne</taxon>
    </lineage>
</organism>
<name>A0ACB1AJ47_MELEN</name>
<protein>
    <submittedName>
        <fullName evidence="1">Uncharacterized protein</fullName>
    </submittedName>
</protein>
<evidence type="ECO:0000313" key="2">
    <source>
        <dbReference type="Proteomes" id="UP001497535"/>
    </source>
</evidence>
<keyword evidence="2" id="KW-1185">Reference proteome</keyword>
<sequence length="60" mass="7073">MCSINDHHNSFKRCPYVPKFYCFFEASLKKKIFLLNRSNFSHPVCFSPLLLPVELLPLNK</sequence>
<comment type="caution">
    <text evidence="1">The sequence shown here is derived from an EMBL/GenBank/DDBJ whole genome shotgun (WGS) entry which is preliminary data.</text>
</comment>
<dbReference type="Proteomes" id="UP001497535">
    <property type="component" value="Unassembled WGS sequence"/>
</dbReference>
<dbReference type="EMBL" id="CAVMJV010000088">
    <property type="protein sequence ID" value="CAK5091592.1"/>
    <property type="molecule type" value="Genomic_DNA"/>
</dbReference>
<gene>
    <name evidence="1" type="ORF">MENTE1834_LOCUS39433</name>
</gene>
<accession>A0ACB1AJ47</accession>
<evidence type="ECO:0000313" key="1">
    <source>
        <dbReference type="EMBL" id="CAK5091592.1"/>
    </source>
</evidence>
<proteinExistence type="predicted"/>